<dbReference type="EMBL" id="RAZT01000001">
    <property type="protein sequence ID" value="RKN36424.1"/>
    <property type="molecule type" value="Genomic_DNA"/>
</dbReference>
<accession>A0A3A9YMI5</accession>
<organism evidence="7 8">
    <name type="scientific">Micromonospora musae</name>
    <dbReference type="NCBI Taxonomy" id="1894970"/>
    <lineage>
        <taxon>Bacteria</taxon>
        <taxon>Bacillati</taxon>
        <taxon>Actinomycetota</taxon>
        <taxon>Actinomycetes</taxon>
        <taxon>Micromonosporales</taxon>
        <taxon>Micromonosporaceae</taxon>
        <taxon>Micromonospora</taxon>
    </lineage>
</organism>
<evidence type="ECO:0000256" key="5">
    <source>
        <dbReference type="SAM" id="MobiDB-lite"/>
    </source>
</evidence>
<dbReference type="Pfam" id="PF21597">
    <property type="entry name" value="TetR_C_43"/>
    <property type="match status" value="1"/>
</dbReference>
<evidence type="ECO:0000256" key="1">
    <source>
        <dbReference type="ARBA" id="ARBA00023015"/>
    </source>
</evidence>
<dbReference type="GO" id="GO:0003700">
    <property type="term" value="F:DNA-binding transcription factor activity"/>
    <property type="evidence" value="ECO:0007669"/>
    <property type="project" value="TreeGrafter"/>
</dbReference>
<dbReference type="GO" id="GO:0000976">
    <property type="term" value="F:transcription cis-regulatory region binding"/>
    <property type="evidence" value="ECO:0007669"/>
    <property type="project" value="TreeGrafter"/>
</dbReference>
<evidence type="ECO:0000256" key="2">
    <source>
        <dbReference type="ARBA" id="ARBA00023125"/>
    </source>
</evidence>
<feature type="DNA-binding region" description="H-T-H motif" evidence="4">
    <location>
        <begin position="83"/>
        <end position="102"/>
    </location>
</feature>
<evidence type="ECO:0000313" key="7">
    <source>
        <dbReference type="EMBL" id="RKN36424.1"/>
    </source>
</evidence>
<evidence type="ECO:0000256" key="3">
    <source>
        <dbReference type="ARBA" id="ARBA00023163"/>
    </source>
</evidence>
<dbReference type="InterPro" id="IPR050109">
    <property type="entry name" value="HTH-type_TetR-like_transc_reg"/>
</dbReference>
<proteinExistence type="predicted"/>
<reference evidence="7 8" key="1">
    <citation type="submission" date="2018-09" db="EMBL/GenBank/DDBJ databases">
        <title>Micromonospora sp. nov. MS1-9, isolated from a root of Musa sp.</title>
        <authorList>
            <person name="Kuncharoen N."/>
            <person name="Kudo T."/>
            <person name="Ohkuma M."/>
            <person name="Yuki M."/>
            <person name="Tanasupawat S."/>
        </authorList>
    </citation>
    <scope>NUCLEOTIDE SEQUENCE [LARGE SCALE GENOMIC DNA]</scope>
    <source>
        <strain evidence="7 8">MS1-9</strain>
    </source>
</reference>
<dbReference type="InterPro" id="IPR001647">
    <property type="entry name" value="HTH_TetR"/>
</dbReference>
<dbReference type="Pfam" id="PF00440">
    <property type="entry name" value="TetR_N"/>
    <property type="match status" value="1"/>
</dbReference>
<gene>
    <name evidence="7" type="ORF">D7044_01900</name>
</gene>
<dbReference type="PANTHER" id="PTHR30055:SF234">
    <property type="entry name" value="HTH-TYPE TRANSCRIPTIONAL REGULATOR BETI"/>
    <property type="match status" value="1"/>
</dbReference>
<dbReference type="InterPro" id="IPR036271">
    <property type="entry name" value="Tet_transcr_reg_TetR-rel_C_sf"/>
</dbReference>
<dbReference type="SUPFAM" id="SSF48498">
    <property type="entry name" value="Tetracyclin repressor-like, C-terminal domain"/>
    <property type="match status" value="1"/>
</dbReference>
<name>A0A3A9YMI5_9ACTN</name>
<keyword evidence="1" id="KW-0805">Transcription regulation</keyword>
<dbReference type="AlphaFoldDB" id="A0A3A9YMI5"/>
<feature type="region of interest" description="Disordered" evidence="5">
    <location>
        <begin position="1"/>
        <end position="22"/>
    </location>
</feature>
<evidence type="ECO:0000259" key="6">
    <source>
        <dbReference type="PROSITE" id="PS50977"/>
    </source>
</evidence>
<dbReference type="PRINTS" id="PR00455">
    <property type="entry name" value="HTHTETR"/>
</dbReference>
<dbReference type="Proteomes" id="UP000275865">
    <property type="component" value="Unassembled WGS sequence"/>
</dbReference>
<feature type="domain" description="HTH tetR-type" evidence="6">
    <location>
        <begin position="61"/>
        <end position="120"/>
    </location>
</feature>
<protein>
    <submittedName>
        <fullName evidence="7">TetR/AcrR family transcriptional regulator</fullName>
    </submittedName>
</protein>
<dbReference type="SUPFAM" id="SSF46689">
    <property type="entry name" value="Homeodomain-like"/>
    <property type="match status" value="1"/>
</dbReference>
<evidence type="ECO:0000256" key="4">
    <source>
        <dbReference type="PROSITE-ProRule" id="PRU00335"/>
    </source>
</evidence>
<dbReference type="Gene3D" id="1.10.357.10">
    <property type="entry name" value="Tetracycline Repressor, domain 2"/>
    <property type="match status" value="1"/>
</dbReference>
<dbReference type="PROSITE" id="PS50977">
    <property type="entry name" value="HTH_TETR_2"/>
    <property type="match status" value="1"/>
</dbReference>
<keyword evidence="3" id="KW-0804">Transcription</keyword>
<dbReference type="InterPro" id="IPR009057">
    <property type="entry name" value="Homeodomain-like_sf"/>
</dbReference>
<dbReference type="InterPro" id="IPR049445">
    <property type="entry name" value="TetR_SbtR-like_C"/>
</dbReference>
<keyword evidence="2 4" id="KW-0238">DNA-binding</keyword>
<sequence length="274" mass="30385">MTPGGSGTAGRRDPPCSGEQSPVHGITEICLRYSGYHVPVEQTTSERDEGRRPRAERRDSIRNRERIISAAEALFTGEGLDAPIDKIVTAAGVSPGTLYRHFPSRVQLWEAVLDQPLHAALELVERALGNPDRWAGVAEFVMATCALEAERGGYLNLMTTRFDGSPRLVELRGQIQRRIEELFDRAREEGAVRPDFTVEDLIFITLSNSRVAEVTRTVAPGAWRRNAELFLDSIRPERAHPLTQPPMRPSQVARAMMRPPAGRIRSAAAEKSAK</sequence>
<evidence type="ECO:0000313" key="8">
    <source>
        <dbReference type="Proteomes" id="UP000275865"/>
    </source>
</evidence>
<dbReference type="PANTHER" id="PTHR30055">
    <property type="entry name" value="HTH-TYPE TRANSCRIPTIONAL REGULATOR RUTR"/>
    <property type="match status" value="1"/>
</dbReference>
<comment type="caution">
    <text evidence="7">The sequence shown here is derived from an EMBL/GenBank/DDBJ whole genome shotgun (WGS) entry which is preliminary data.</text>
</comment>